<accession>A0A8S5PAF5</accession>
<dbReference type="GO" id="GO:0019068">
    <property type="term" value="P:virion assembly"/>
    <property type="evidence" value="ECO:0007669"/>
    <property type="project" value="InterPro"/>
</dbReference>
<dbReference type="EMBL" id="BK015365">
    <property type="protein sequence ID" value="DAE03369.1"/>
    <property type="molecule type" value="Genomic_DNA"/>
</dbReference>
<sequence>MNILDKVIAYFNPERAARRAYFRSSLERGYDAASTDRLSGDWMPVFGTAEQVASGQRDLIRGRARAAELNSDLAESVVLALLRNVVGTGIKPQCKIKTRAGKLNERLNKKIEEAWSDWVDKENADIRGISTFYELQEMALRRMVYDGEILVNMTSEGADIPLSLQLIEGENIGAVSVSENGNNIVNGVEVNKYGRPIAYHVFQTDPLGIRSFNEARLPSNRAFLLHKPHRPSELRGVSMLALVLKRIHDVDEYMDADLIAARVAACFGAFVTSNTGNIPMSANKIDSKGKKVRSMAPGIIQHLRAGESISFAEPKRNAGTASEYSATQTRRIASGMGLSADIVTRNISGNFSAARQNMLEDQQSFKQMQRFIIEHFCMPVWRAFIEACYLKGIIPANDYAANPKLYKKVAWLAPGWSWIDPVKEVNANKEAIKAGLTTLEDVCSASGKDWEEVLEQRKLEQDRIKELGVALDMNGDITNLADDNTTDMKGDDS</sequence>
<organism evidence="1">
    <name type="scientific">Myoviridae sp. ctaNG1</name>
    <dbReference type="NCBI Taxonomy" id="2825132"/>
    <lineage>
        <taxon>Viruses</taxon>
        <taxon>Duplodnaviria</taxon>
        <taxon>Heunggongvirae</taxon>
        <taxon>Uroviricota</taxon>
        <taxon>Caudoviricetes</taxon>
    </lineage>
</organism>
<reference evidence="1" key="1">
    <citation type="journal article" date="2021" name="Proc. Natl. Acad. Sci. U.S.A.">
        <title>A Catalog of Tens of Thousands of Viruses from Human Metagenomes Reveals Hidden Associations with Chronic Diseases.</title>
        <authorList>
            <person name="Tisza M.J."/>
            <person name="Buck C.B."/>
        </authorList>
    </citation>
    <scope>NUCLEOTIDE SEQUENCE</scope>
    <source>
        <strain evidence="1">CtaNG1</strain>
    </source>
</reference>
<name>A0A8S5PAF5_9CAUD</name>
<dbReference type="NCBIfam" id="TIGR01539">
    <property type="entry name" value="portal_lambda"/>
    <property type="match status" value="1"/>
</dbReference>
<dbReference type="GO" id="GO:0005198">
    <property type="term" value="F:structural molecule activity"/>
    <property type="evidence" value="ECO:0007669"/>
    <property type="project" value="InterPro"/>
</dbReference>
<evidence type="ECO:0000313" key="1">
    <source>
        <dbReference type="EMBL" id="DAE03369.1"/>
    </source>
</evidence>
<protein>
    <submittedName>
        <fullName evidence="1">Portal protein</fullName>
    </submittedName>
</protein>
<dbReference type="InterPro" id="IPR006429">
    <property type="entry name" value="Phage_lambda_portal"/>
</dbReference>
<proteinExistence type="predicted"/>
<dbReference type="Pfam" id="PF05136">
    <property type="entry name" value="Phage_portal_2"/>
    <property type="match status" value="1"/>
</dbReference>